<evidence type="ECO:0000256" key="9">
    <source>
        <dbReference type="ARBA" id="ARBA00051823"/>
    </source>
</evidence>
<evidence type="ECO:0000256" key="6">
    <source>
        <dbReference type="ARBA" id="ARBA00050849"/>
    </source>
</evidence>
<comment type="catalytic activity">
    <reaction evidence="10">
        <text>serotonin + hexadecanoyl-CoA = N-hexadecanoyl-serotonin + CoA + H(+)</text>
        <dbReference type="Rhea" id="RHEA:51384"/>
        <dbReference type="ChEBI" id="CHEBI:15378"/>
        <dbReference type="ChEBI" id="CHEBI:57287"/>
        <dbReference type="ChEBI" id="CHEBI:57379"/>
        <dbReference type="ChEBI" id="CHEBI:134059"/>
        <dbReference type="ChEBI" id="CHEBI:350546"/>
    </reaction>
    <physiologicalReaction direction="left-to-right" evidence="10">
        <dbReference type="Rhea" id="RHEA:51385"/>
    </physiologicalReaction>
</comment>
<comment type="catalytic activity">
    <reaction evidence="6">
        <text>serotonin + octadecanoyl-CoA = N-octadecanoyl-serotonin + CoA + H(+)</text>
        <dbReference type="Rhea" id="RHEA:51400"/>
        <dbReference type="ChEBI" id="CHEBI:15378"/>
        <dbReference type="ChEBI" id="CHEBI:57287"/>
        <dbReference type="ChEBI" id="CHEBI:57394"/>
        <dbReference type="ChEBI" id="CHEBI:134065"/>
        <dbReference type="ChEBI" id="CHEBI:350546"/>
    </reaction>
    <physiologicalReaction direction="left-to-right" evidence="6">
        <dbReference type="Rhea" id="RHEA:51401"/>
    </physiologicalReaction>
</comment>
<evidence type="ECO:0000256" key="4">
    <source>
        <dbReference type="ARBA" id="ARBA00039114"/>
    </source>
</evidence>
<dbReference type="EC" id="2.3.1.87" evidence="4"/>
<dbReference type="WBParaSite" id="PSAMB.scaffold374size54225.g5300.t1">
    <property type="protein sequence ID" value="PSAMB.scaffold374size54225.g5300.t1"/>
    <property type="gene ID" value="PSAMB.scaffold374size54225.g5300"/>
</dbReference>
<dbReference type="PANTHER" id="PTHR20905">
    <property type="entry name" value="N-ACETYLTRANSFERASE-RELATED"/>
    <property type="match status" value="1"/>
</dbReference>
<comment type="pathway">
    <text evidence="2">Aromatic compound metabolism; melatonin biosynthesis; melatonin from serotonin: step 1/2.</text>
</comment>
<proteinExistence type="inferred from homology"/>
<organism evidence="13 14">
    <name type="scientific">Plectus sambesii</name>
    <dbReference type="NCBI Taxonomy" id="2011161"/>
    <lineage>
        <taxon>Eukaryota</taxon>
        <taxon>Metazoa</taxon>
        <taxon>Ecdysozoa</taxon>
        <taxon>Nematoda</taxon>
        <taxon>Chromadorea</taxon>
        <taxon>Plectida</taxon>
        <taxon>Plectina</taxon>
        <taxon>Plectoidea</taxon>
        <taxon>Plectidae</taxon>
        <taxon>Plectus</taxon>
    </lineage>
</organism>
<evidence type="ECO:0000256" key="1">
    <source>
        <dbReference type="ARBA" id="ARBA00022679"/>
    </source>
</evidence>
<keyword evidence="13" id="KW-1185">Reference proteome</keyword>
<dbReference type="Gene3D" id="3.40.630.30">
    <property type="match status" value="1"/>
</dbReference>
<evidence type="ECO:0000256" key="7">
    <source>
        <dbReference type="ARBA" id="ARBA00051284"/>
    </source>
</evidence>
<comment type="catalytic activity">
    <reaction evidence="5">
        <text>dopamine + (9Z)-octadecenoyl-CoA = N-(9Z-octadecanoyl)-dopamine + CoA + H(+)</text>
        <dbReference type="Rhea" id="RHEA:51380"/>
        <dbReference type="ChEBI" id="CHEBI:15378"/>
        <dbReference type="ChEBI" id="CHEBI:31883"/>
        <dbReference type="ChEBI" id="CHEBI:57287"/>
        <dbReference type="ChEBI" id="CHEBI:57387"/>
        <dbReference type="ChEBI" id="CHEBI:59905"/>
    </reaction>
    <physiologicalReaction direction="left-to-right" evidence="5">
        <dbReference type="Rhea" id="RHEA:51381"/>
    </physiologicalReaction>
</comment>
<comment type="similarity">
    <text evidence="3">Belongs to the acetyltransferase family. AANAT subfamily.</text>
</comment>
<dbReference type="InterPro" id="IPR016181">
    <property type="entry name" value="Acyl_CoA_acyltransferase"/>
</dbReference>
<comment type="catalytic activity">
    <reaction evidence="9">
        <text>serotonin + (9Z)-octadecenoyl-CoA = N-(9Z-octadecenoyl)-serotonin + CoA + H(+)</text>
        <dbReference type="Rhea" id="RHEA:51392"/>
        <dbReference type="ChEBI" id="CHEBI:15378"/>
        <dbReference type="ChEBI" id="CHEBI:57287"/>
        <dbReference type="ChEBI" id="CHEBI:57387"/>
        <dbReference type="ChEBI" id="CHEBI:134064"/>
        <dbReference type="ChEBI" id="CHEBI:350546"/>
    </reaction>
    <physiologicalReaction direction="left-to-right" evidence="9">
        <dbReference type="Rhea" id="RHEA:51393"/>
    </physiologicalReaction>
</comment>
<evidence type="ECO:0000256" key="12">
    <source>
        <dbReference type="ARBA" id="ARBA00052491"/>
    </source>
</evidence>
<accession>A0A914WB87</accession>
<comment type="catalytic activity">
    <reaction evidence="8">
        <text>dopamine + acetyl-CoA = N-acetyldopamine + CoA + H(+)</text>
        <dbReference type="Rhea" id="RHEA:51388"/>
        <dbReference type="ChEBI" id="CHEBI:15378"/>
        <dbReference type="ChEBI" id="CHEBI:57287"/>
        <dbReference type="ChEBI" id="CHEBI:57288"/>
        <dbReference type="ChEBI" id="CHEBI:59905"/>
        <dbReference type="ChEBI" id="CHEBI:125678"/>
    </reaction>
    <physiologicalReaction direction="left-to-right" evidence="8">
        <dbReference type="Rhea" id="RHEA:51389"/>
    </physiologicalReaction>
</comment>
<dbReference type="FunFam" id="3.40.630.30:FF:000046">
    <property type="entry name" value="Dopamine N-acetyltransferase"/>
    <property type="match status" value="1"/>
</dbReference>
<dbReference type="AlphaFoldDB" id="A0A914WB87"/>
<protein>
    <recommendedName>
        <fullName evidence="4">aralkylamine N-acetyltransferase</fullName>
        <ecNumber evidence="4">2.3.1.87</ecNumber>
    </recommendedName>
</protein>
<evidence type="ECO:0000313" key="13">
    <source>
        <dbReference type="Proteomes" id="UP000887566"/>
    </source>
</evidence>
<reference evidence="14" key="1">
    <citation type="submission" date="2022-11" db="UniProtKB">
        <authorList>
            <consortium name="WormBaseParasite"/>
        </authorList>
    </citation>
    <scope>IDENTIFICATION</scope>
</reference>
<evidence type="ECO:0000256" key="3">
    <source>
        <dbReference type="ARBA" id="ARBA00038182"/>
    </source>
</evidence>
<sequence length="265" mass="29838">MVLIATIRGGLICARRSAPSRPLPLPPIFCDGKNTTAHHLSHSSTMADSKLRYVRAGKSDFDAVLRFTLEHFVRNEPISGAVGLTEQEGMTFIPEMLRKSLEKPTSTKVLNDNDELVAIVLASIAQRHPATDHHSHSDQTADLPENAAKICSFLEHMEEDIWKLVPKHCRNLIKLEIVSVRSDYTRKGIANKLFNLDREIIRQFDCQGIVSVGTAYNSQQLFLKLGYEVLKKTDHSDWLDSYGQPIFKCKDKTDCAMLVYKSLTD</sequence>
<dbReference type="PANTHER" id="PTHR20905:SF1">
    <property type="entry name" value="AT07410P-RELATED"/>
    <property type="match status" value="1"/>
</dbReference>
<evidence type="ECO:0000256" key="10">
    <source>
        <dbReference type="ARBA" id="ARBA00052178"/>
    </source>
</evidence>
<evidence type="ECO:0000256" key="11">
    <source>
        <dbReference type="ARBA" id="ARBA00052335"/>
    </source>
</evidence>
<evidence type="ECO:0000313" key="14">
    <source>
        <dbReference type="WBParaSite" id="PSAMB.scaffold374size54225.g5300.t1"/>
    </source>
</evidence>
<dbReference type="GO" id="GO:0004059">
    <property type="term" value="F:aralkylamine N-acetyltransferase activity"/>
    <property type="evidence" value="ECO:0007669"/>
    <property type="project" value="UniProtKB-EC"/>
</dbReference>
<name>A0A914WB87_9BILA</name>
<keyword evidence="1" id="KW-0808">Transferase</keyword>
<evidence type="ECO:0000256" key="8">
    <source>
        <dbReference type="ARBA" id="ARBA00051711"/>
    </source>
</evidence>
<dbReference type="SUPFAM" id="SSF55729">
    <property type="entry name" value="Acyl-CoA N-acyltransferases (Nat)"/>
    <property type="match status" value="1"/>
</dbReference>
<evidence type="ECO:0000256" key="5">
    <source>
        <dbReference type="ARBA" id="ARBA00050189"/>
    </source>
</evidence>
<comment type="catalytic activity">
    <reaction evidence="12">
        <text>serotonin + acetyl-CoA = N-acetylserotonin + CoA + H(+)</text>
        <dbReference type="Rhea" id="RHEA:25217"/>
        <dbReference type="ChEBI" id="CHEBI:15378"/>
        <dbReference type="ChEBI" id="CHEBI:17697"/>
        <dbReference type="ChEBI" id="CHEBI:57287"/>
        <dbReference type="ChEBI" id="CHEBI:57288"/>
        <dbReference type="ChEBI" id="CHEBI:350546"/>
        <dbReference type="EC" id="2.3.1.87"/>
    </reaction>
    <physiologicalReaction direction="left-to-right" evidence="12">
        <dbReference type="Rhea" id="RHEA:25218"/>
    </physiologicalReaction>
</comment>
<dbReference type="Proteomes" id="UP000887566">
    <property type="component" value="Unplaced"/>
</dbReference>
<comment type="catalytic activity">
    <reaction evidence="11">
        <text>dopamine + hexadecanoyl-CoA = N-hexadecanoyl-dopamine + CoA + H(+)</text>
        <dbReference type="Rhea" id="RHEA:51376"/>
        <dbReference type="ChEBI" id="CHEBI:15378"/>
        <dbReference type="ChEBI" id="CHEBI:57287"/>
        <dbReference type="ChEBI" id="CHEBI:57379"/>
        <dbReference type="ChEBI" id="CHEBI:59905"/>
        <dbReference type="ChEBI" id="CHEBI:134058"/>
    </reaction>
    <physiologicalReaction direction="left-to-right" evidence="11">
        <dbReference type="Rhea" id="RHEA:51377"/>
    </physiologicalReaction>
</comment>
<comment type="catalytic activity">
    <reaction evidence="7">
        <text>serotonin + (5Z,8Z,11Z,14Z)-eicosatetraenoyl-CoA = N-[(5Z,8Z,11Z,14Z)-eicosatetraenoyl]-serotonin + CoA + H(+)</text>
        <dbReference type="Rhea" id="RHEA:51396"/>
        <dbReference type="ChEBI" id="CHEBI:15378"/>
        <dbReference type="ChEBI" id="CHEBI:57287"/>
        <dbReference type="ChEBI" id="CHEBI:57368"/>
        <dbReference type="ChEBI" id="CHEBI:132255"/>
        <dbReference type="ChEBI" id="CHEBI:350546"/>
    </reaction>
    <physiologicalReaction direction="left-to-right" evidence="7">
        <dbReference type="Rhea" id="RHEA:51397"/>
    </physiologicalReaction>
</comment>
<evidence type="ECO:0000256" key="2">
    <source>
        <dbReference type="ARBA" id="ARBA00037926"/>
    </source>
</evidence>